<evidence type="ECO:0000256" key="1">
    <source>
        <dbReference type="ARBA" id="ARBA00022679"/>
    </source>
</evidence>
<protein>
    <submittedName>
        <fullName evidence="3">Unannotated protein</fullName>
    </submittedName>
</protein>
<proteinExistence type="predicted"/>
<dbReference type="AlphaFoldDB" id="A0A6J7I647"/>
<dbReference type="GO" id="GO:0016779">
    <property type="term" value="F:nucleotidyltransferase activity"/>
    <property type="evidence" value="ECO:0007669"/>
    <property type="project" value="UniProtKB-ARBA"/>
</dbReference>
<organism evidence="3">
    <name type="scientific">freshwater metagenome</name>
    <dbReference type="NCBI Taxonomy" id="449393"/>
    <lineage>
        <taxon>unclassified sequences</taxon>
        <taxon>metagenomes</taxon>
        <taxon>ecological metagenomes</taxon>
    </lineage>
</organism>
<gene>
    <name evidence="3" type="ORF">UFOPK3610_01689</name>
</gene>
<evidence type="ECO:0000259" key="2">
    <source>
        <dbReference type="Pfam" id="PF12804"/>
    </source>
</evidence>
<dbReference type="PANTHER" id="PTHR19136">
    <property type="entry name" value="MOLYBDENUM COFACTOR GUANYLYLTRANSFERASE"/>
    <property type="match status" value="1"/>
</dbReference>
<sequence>MGQDGPVTYTAIVLAGGTSRRFAGAGASLNKLTLAREGRTLLAGVIDGLHEAAASQIIVVGQQQPDLPPGVAWTFEVPTGGGPVAGLAAGLQLAMCDVAVVLAGDAPRGPLAVAALIAALDSADSLTAGIVLIDDAGRLQPLCAAYRTAALRSALELMPDLTGAPMRELTARLKLETLPDEWRAAMDIDTPTDAARDGYS</sequence>
<feature type="domain" description="MobA-like NTP transferase" evidence="2">
    <location>
        <begin position="11"/>
        <end position="158"/>
    </location>
</feature>
<dbReference type="InterPro" id="IPR029044">
    <property type="entry name" value="Nucleotide-diphossugar_trans"/>
</dbReference>
<reference evidence="3" key="1">
    <citation type="submission" date="2020-05" db="EMBL/GenBank/DDBJ databases">
        <authorList>
            <person name="Chiriac C."/>
            <person name="Salcher M."/>
            <person name="Ghai R."/>
            <person name="Kavagutti S V."/>
        </authorList>
    </citation>
    <scope>NUCLEOTIDE SEQUENCE</scope>
</reference>
<dbReference type="InterPro" id="IPR025877">
    <property type="entry name" value="MobA-like_NTP_Trfase"/>
</dbReference>
<dbReference type="Pfam" id="PF12804">
    <property type="entry name" value="NTP_transf_3"/>
    <property type="match status" value="1"/>
</dbReference>
<dbReference type="PANTHER" id="PTHR19136:SF81">
    <property type="entry name" value="MOLYBDENUM COFACTOR GUANYLYLTRANSFERASE"/>
    <property type="match status" value="1"/>
</dbReference>
<evidence type="ECO:0000313" key="3">
    <source>
        <dbReference type="EMBL" id="CAB4926150.1"/>
    </source>
</evidence>
<accession>A0A6J7I647</accession>
<name>A0A6J7I647_9ZZZZ</name>
<dbReference type="SUPFAM" id="SSF53448">
    <property type="entry name" value="Nucleotide-diphospho-sugar transferases"/>
    <property type="match status" value="1"/>
</dbReference>
<dbReference type="EMBL" id="CAFBMR010000099">
    <property type="protein sequence ID" value="CAB4926150.1"/>
    <property type="molecule type" value="Genomic_DNA"/>
</dbReference>
<dbReference type="Gene3D" id="3.90.550.10">
    <property type="entry name" value="Spore Coat Polysaccharide Biosynthesis Protein SpsA, Chain A"/>
    <property type="match status" value="1"/>
</dbReference>
<keyword evidence="1" id="KW-0808">Transferase</keyword>